<dbReference type="RefSeq" id="WP_093013357.1">
    <property type="nucleotide sequence ID" value="NZ_FOXV01000010.1"/>
</dbReference>
<reference evidence="2" key="1">
    <citation type="submission" date="2016-10" db="EMBL/GenBank/DDBJ databases">
        <authorList>
            <person name="Varghese N."/>
            <person name="Submissions S."/>
        </authorList>
    </citation>
    <scope>NUCLEOTIDE SEQUENCE [LARGE SCALE GENOMIC DNA]</scope>
    <source>
        <strain evidence="2">JCM 10271</strain>
    </source>
</reference>
<evidence type="ECO:0000313" key="1">
    <source>
        <dbReference type="EMBL" id="SFQ55617.1"/>
    </source>
</evidence>
<dbReference type="AlphaFoldDB" id="A0A1I5ZHK9"/>
<dbReference type="EMBL" id="FOXV01000010">
    <property type="protein sequence ID" value="SFQ55617.1"/>
    <property type="molecule type" value="Genomic_DNA"/>
</dbReference>
<evidence type="ECO:0000313" key="2">
    <source>
        <dbReference type="Proteomes" id="UP000243106"/>
    </source>
</evidence>
<organism evidence="1 2">
    <name type="scientific">Roseivivax halotolerans</name>
    <dbReference type="NCBI Taxonomy" id="93684"/>
    <lineage>
        <taxon>Bacteria</taxon>
        <taxon>Pseudomonadati</taxon>
        <taxon>Pseudomonadota</taxon>
        <taxon>Alphaproteobacteria</taxon>
        <taxon>Rhodobacterales</taxon>
        <taxon>Roseobacteraceae</taxon>
        <taxon>Roseivivax</taxon>
    </lineage>
</organism>
<sequence>MLAEIEQVFTTYKGHAIEVLDDSHALRLSRGDILIVRSELGFRGDGLHVLRSTEVVRLQQLPRGEVRLVRGDGGEEIMMRSEIEASAIGFVTKTVRPA</sequence>
<accession>A0A1I5ZHK9</accession>
<gene>
    <name evidence="1" type="ORF">SAMN05421853_1106</name>
</gene>
<evidence type="ECO:0008006" key="3">
    <source>
        <dbReference type="Google" id="ProtNLM"/>
    </source>
</evidence>
<proteinExistence type="predicted"/>
<name>A0A1I5ZHK9_9RHOB</name>
<keyword evidence="2" id="KW-1185">Reference proteome</keyword>
<protein>
    <recommendedName>
        <fullName evidence="3">Peptidase S24/S26A/S26B/S26C domain-containing protein</fullName>
    </recommendedName>
</protein>
<dbReference type="Proteomes" id="UP000243106">
    <property type="component" value="Unassembled WGS sequence"/>
</dbReference>